<dbReference type="Proteomes" id="UP000269591">
    <property type="component" value="Unassembled WGS sequence"/>
</dbReference>
<feature type="transmembrane region" description="Helical" evidence="1">
    <location>
        <begin position="62"/>
        <end position="86"/>
    </location>
</feature>
<accession>A0A3N0B5G0</accession>
<gene>
    <name evidence="2" type="ORF">DMP06_00045</name>
</gene>
<dbReference type="RefSeq" id="WP_123207709.1">
    <property type="nucleotide sequence ID" value="NZ_QIBX01000001.1"/>
</dbReference>
<organism evidence="2 3">
    <name type="scientific">Slackia equolifaciens</name>
    <dbReference type="NCBI Taxonomy" id="498718"/>
    <lineage>
        <taxon>Bacteria</taxon>
        <taxon>Bacillati</taxon>
        <taxon>Actinomycetota</taxon>
        <taxon>Coriobacteriia</taxon>
        <taxon>Eggerthellales</taxon>
        <taxon>Eggerthellaceae</taxon>
        <taxon>Slackia</taxon>
    </lineage>
</organism>
<sequence>MCFLGIGFYSMWYHVVFLNPSFTAASGTGTELWLIAISMHFVALATLTFLPRACFPLSEHRIVLVVATCCMTAGCVLLFAGIAPIGLPRSSALSAILIGFGSSIFPSLWGEALARLQGYDVQRKILAIAALLALAGCIIIREAPFNIGLAFISLLPFASLAVTIASLRLSPSGVAKVPPRESQTARLPMPASVLACIVAFSLPLSYYKTWAPDGTWLPVFGISIVLLAAIFTLDAVCQKKIQSITVIPQAFIFIIPDTEEVTSSNLVTPTTNSQVEGCELSACFLIATITATISPPKSEY</sequence>
<name>A0A3N0B5G0_9ACTN</name>
<feature type="transmembrane region" description="Helical" evidence="1">
    <location>
        <begin position="92"/>
        <end position="113"/>
    </location>
</feature>
<feature type="transmembrane region" description="Helical" evidence="1">
    <location>
        <begin position="147"/>
        <end position="167"/>
    </location>
</feature>
<protein>
    <submittedName>
        <fullName evidence="2">Uncharacterized protein</fullName>
    </submittedName>
</protein>
<feature type="transmembrane region" description="Helical" evidence="1">
    <location>
        <begin position="219"/>
        <end position="237"/>
    </location>
</feature>
<keyword evidence="1" id="KW-0812">Transmembrane</keyword>
<keyword evidence="3" id="KW-1185">Reference proteome</keyword>
<reference evidence="3" key="1">
    <citation type="submission" date="2018-05" db="EMBL/GenBank/DDBJ databases">
        <title>Genome Sequencing of selected type strains of the family Eggerthellaceae.</title>
        <authorList>
            <person name="Danylec N."/>
            <person name="Stoll D.A."/>
            <person name="Doetsch A."/>
            <person name="Huch M."/>
        </authorList>
    </citation>
    <scope>NUCLEOTIDE SEQUENCE [LARGE SCALE GENOMIC DNA]</scope>
    <source>
        <strain evidence="3">DSM 24851</strain>
    </source>
</reference>
<dbReference type="AlphaFoldDB" id="A0A3N0B5G0"/>
<evidence type="ECO:0000313" key="2">
    <source>
        <dbReference type="EMBL" id="RNL41846.1"/>
    </source>
</evidence>
<feature type="transmembrane region" description="Helical" evidence="1">
    <location>
        <begin position="125"/>
        <end position="141"/>
    </location>
</feature>
<evidence type="ECO:0000256" key="1">
    <source>
        <dbReference type="SAM" id="Phobius"/>
    </source>
</evidence>
<keyword evidence="1" id="KW-0472">Membrane</keyword>
<comment type="caution">
    <text evidence="2">The sequence shown here is derived from an EMBL/GenBank/DDBJ whole genome shotgun (WGS) entry which is preliminary data.</text>
</comment>
<evidence type="ECO:0000313" key="3">
    <source>
        <dbReference type="Proteomes" id="UP000269591"/>
    </source>
</evidence>
<proteinExistence type="predicted"/>
<dbReference type="EMBL" id="QIBX01000001">
    <property type="protein sequence ID" value="RNL41846.1"/>
    <property type="molecule type" value="Genomic_DNA"/>
</dbReference>
<feature type="transmembrane region" description="Helical" evidence="1">
    <location>
        <begin position="187"/>
        <end position="207"/>
    </location>
</feature>
<feature type="transmembrane region" description="Helical" evidence="1">
    <location>
        <begin position="32"/>
        <end position="50"/>
    </location>
</feature>
<keyword evidence="1" id="KW-1133">Transmembrane helix</keyword>